<dbReference type="Proteomes" id="UP001369086">
    <property type="component" value="Unassembled WGS sequence"/>
</dbReference>
<keyword evidence="5" id="KW-0812">Transmembrane</keyword>
<keyword evidence="1" id="KW-0325">Glycoprotein</keyword>
<dbReference type="PANTHER" id="PTHR16675">
    <property type="entry name" value="MHC CLASS I-RELATED"/>
    <property type="match status" value="1"/>
</dbReference>
<comment type="similarity">
    <text evidence="3">Belongs to the MHC class I family.</text>
</comment>
<feature type="region of interest" description="Disordered" evidence="4">
    <location>
        <begin position="475"/>
        <end position="496"/>
    </location>
</feature>
<protein>
    <submittedName>
        <fullName evidence="7">H-2 class I histocompatibility antigen</fullName>
    </submittedName>
</protein>
<evidence type="ECO:0000256" key="3">
    <source>
        <dbReference type="RuleBase" id="RU004439"/>
    </source>
</evidence>
<evidence type="ECO:0000313" key="7">
    <source>
        <dbReference type="EMBL" id="KAK6470091.1"/>
    </source>
</evidence>
<feature type="domain" description="Ig-like" evidence="6">
    <location>
        <begin position="181"/>
        <end position="265"/>
    </location>
</feature>
<keyword evidence="5" id="KW-1133">Transmembrane helix</keyword>
<dbReference type="Pfam" id="PF00129">
    <property type="entry name" value="MHC_I"/>
    <property type="match status" value="2"/>
</dbReference>
<feature type="compositionally biased region" description="Basic and acidic residues" evidence="4">
    <location>
        <begin position="548"/>
        <end position="557"/>
    </location>
</feature>
<dbReference type="InterPro" id="IPR001039">
    <property type="entry name" value="MHC_I_a_a1/a2"/>
</dbReference>
<dbReference type="InterPro" id="IPR011162">
    <property type="entry name" value="MHC_I/II-like_Ag-recog"/>
</dbReference>
<evidence type="ECO:0000259" key="6">
    <source>
        <dbReference type="PROSITE" id="PS50835"/>
    </source>
</evidence>
<feature type="compositionally biased region" description="Basic and acidic residues" evidence="4">
    <location>
        <begin position="475"/>
        <end position="486"/>
    </location>
</feature>
<dbReference type="InterPro" id="IPR050208">
    <property type="entry name" value="MHC_class-I_related"/>
</dbReference>
<feature type="region of interest" description="Disordered" evidence="4">
    <location>
        <begin position="529"/>
        <end position="557"/>
    </location>
</feature>
<dbReference type="InterPro" id="IPR003597">
    <property type="entry name" value="Ig_C1-set"/>
</dbReference>
<dbReference type="SUPFAM" id="SSF54452">
    <property type="entry name" value="MHC antigen-recognition domain"/>
    <property type="match status" value="2"/>
</dbReference>
<dbReference type="InterPro" id="IPR037055">
    <property type="entry name" value="MHC_I-like_Ag-recog_sf"/>
</dbReference>
<dbReference type="PANTHER" id="PTHR16675:SF237">
    <property type="entry name" value="MHC CLASS I ANTIGEN TRANSCRIPT VARIANT 1-RELATED"/>
    <property type="match status" value="1"/>
</dbReference>
<dbReference type="Gene3D" id="3.30.500.10">
    <property type="entry name" value="MHC class I-like antigen recognition-like"/>
    <property type="match status" value="2"/>
</dbReference>
<feature type="domain" description="Ig-like" evidence="6">
    <location>
        <begin position="382"/>
        <end position="472"/>
    </location>
</feature>
<keyword evidence="5" id="KW-0472">Membrane</keyword>
<evidence type="ECO:0000256" key="1">
    <source>
        <dbReference type="ARBA" id="ARBA00023180"/>
    </source>
</evidence>
<dbReference type="InterPro" id="IPR013783">
    <property type="entry name" value="Ig-like_fold"/>
</dbReference>
<evidence type="ECO:0000256" key="2">
    <source>
        <dbReference type="ARBA" id="ARBA00023319"/>
    </source>
</evidence>
<gene>
    <name evidence="7" type="ORF">HHUSO_G31732</name>
</gene>
<accession>A0ABR0YCF1</accession>
<reference evidence="7 8" key="1">
    <citation type="submission" date="2021-05" db="EMBL/GenBank/DDBJ databases">
        <authorList>
            <person name="Zahm M."/>
            <person name="Klopp C."/>
            <person name="Cabau C."/>
            <person name="Kuhl H."/>
            <person name="Suciu R."/>
            <person name="Ciorpac M."/>
            <person name="Holostenco D."/>
            <person name="Gessner J."/>
            <person name="Wuertz S."/>
            <person name="Hohne C."/>
            <person name="Stock M."/>
            <person name="Gislard M."/>
            <person name="Lluch J."/>
            <person name="Milhes M."/>
            <person name="Lampietro C."/>
            <person name="Lopez Roques C."/>
            <person name="Donnadieu C."/>
            <person name="Du K."/>
            <person name="Schartl M."/>
            <person name="Guiguen Y."/>
        </authorList>
    </citation>
    <scope>NUCLEOTIDE SEQUENCE [LARGE SCALE GENOMIC DNA]</scope>
    <source>
        <strain evidence="7">Hh-F2</strain>
        <tissue evidence="7">Blood</tissue>
    </source>
</reference>
<keyword evidence="8" id="KW-1185">Reference proteome</keyword>
<proteinExistence type="inferred from homology"/>
<dbReference type="InterPro" id="IPR011161">
    <property type="entry name" value="MHC_I-like_Ag-recog"/>
</dbReference>
<keyword evidence="2" id="KW-0393">Immunoglobulin domain</keyword>
<dbReference type="PROSITE" id="PS50835">
    <property type="entry name" value="IG_LIKE"/>
    <property type="match status" value="2"/>
</dbReference>
<dbReference type="SUPFAM" id="SSF48726">
    <property type="entry name" value="Immunoglobulin"/>
    <property type="match status" value="2"/>
</dbReference>
<dbReference type="InterPro" id="IPR003006">
    <property type="entry name" value="Ig/MHC_CS"/>
</dbReference>
<evidence type="ECO:0000256" key="5">
    <source>
        <dbReference type="SAM" id="Phobius"/>
    </source>
</evidence>
<feature type="transmembrane region" description="Helical" evidence="5">
    <location>
        <begin position="290"/>
        <end position="313"/>
    </location>
</feature>
<evidence type="ECO:0000256" key="4">
    <source>
        <dbReference type="SAM" id="MobiDB-lite"/>
    </source>
</evidence>
<dbReference type="PROSITE" id="PS00290">
    <property type="entry name" value="IG_MHC"/>
    <property type="match status" value="3"/>
</dbReference>
<dbReference type="PRINTS" id="PR01638">
    <property type="entry name" value="MHCCLASSI"/>
</dbReference>
<comment type="caution">
    <text evidence="7">The sequence shown here is derived from an EMBL/GenBank/DDBJ whole genome shotgun (WGS) entry which is preliminary data.</text>
</comment>
<dbReference type="SMART" id="SM00407">
    <property type="entry name" value="IGc1"/>
    <property type="match status" value="2"/>
</dbReference>
<dbReference type="InterPro" id="IPR036179">
    <property type="entry name" value="Ig-like_dom_sf"/>
</dbReference>
<dbReference type="Gene3D" id="2.60.40.10">
    <property type="entry name" value="Immunoglobulins"/>
    <property type="match status" value="2"/>
</dbReference>
<feature type="non-terminal residue" evidence="7">
    <location>
        <position position="1"/>
    </location>
</feature>
<dbReference type="Pfam" id="PF07654">
    <property type="entry name" value="C1-set"/>
    <property type="match status" value="2"/>
</dbReference>
<sequence>THSYWYMYTGITEGNNFPEFVVVGGVDDIQLNYYDSDTKEVIPKHQIMKDAADPDFYKRNTQNFDATGAVFKENVKIAMKRFNQTNGVHTVQQMYGCELDDDRTKRGFFQYGFDGKDFISFDKDSLTWTAPVQQAVITKHKWDADRAWGQQTKAYLETECIEWLQKYIQYGRETLERRVPPAVTLHQRKARGSADTEVLCHVTGFFPRAVEVTWVRDGRDQLDEGVQSGEVLPNQDGTYQLRKILTVSSEEQKGHSYSCQVDHASFTEKQNYIWDPNMRSSDGNEGGPPIGIIAGVIVGVLALAAVIIGVVIWKKKQGGTHSLRYFFMGVSEGTGLPEFVTVGMLDDVQIDYYDSVTKRVIPTQDWMERSEGPEHSLSAVPPAVTLLHRKARGSADTEVLCHVTGFFPRVVEVSWVRDGQDQLDEGVQSGEVLPNQDGTYQLRKILTVSPEEQGKHSYSCQVDHVSLDQKIVKEWDPNMRSSRDGNDGDDELERGEREGGILTVTSEEQGRHSYSCQVDHASFRERQNYIWDPNMRSSDGNEGDDELERGGIGREGS</sequence>
<organism evidence="7 8">
    <name type="scientific">Huso huso</name>
    <name type="common">Beluga</name>
    <name type="synonym">Acipenser huso</name>
    <dbReference type="NCBI Taxonomy" id="61971"/>
    <lineage>
        <taxon>Eukaryota</taxon>
        <taxon>Metazoa</taxon>
        <taxon>Chordata</taxon>
        <taxon>Craniata</taxon>
        <taxon>Vertebrata</taxon>
        <taxon>Euteleostomi</taxon>
        <taxon>Actinopterygii</taxon>
        <taxon>Chondrostei</taxon>
        <taxon>Acipenseriformes</taxon>
        <taxon>Acipenseridae</taxon>
        <taxon>Huso</taxon>
    </lineage>
</organism>
<evidence type="ECO:0000313" key="8">
    <source>
        <dbReference type="Proteomes" id="UP001369086"/>
    </source>
</evidence>
<dbReference type="EMBL" id="JAHFZB010000037">
    <property type="protein sequence ID" value="KAK6470091.1"/>
    <property type="molecule type" value="Genomic_DNA"/>
</dbReference>
<name>A0ABR0YCF1_HUSHU</name>
<dbReference type="InterPro" id="IPR007110">
    <property type="entry name" value="Ig-like_dom"/>
</dbReference>